<evidence type="ECO:0000313" key="5">
    <source>
        <dbReference type="Proteomes" id="UP001139488"/>
    </source>
</evidence>
<dbReference type="InterPro" id="IPR011250">
    <property type="entry name" value="OMP/PagP_B-barrel"/>
</dbReference>
<sequence length="183" mass="19974">MKKTILASTLLALSFGAAASEYNGHRIGAGISNLTLSDNSSFNVPDWKLGNGIKLEYGYDFNEIVGINVSYTNHSDDVSVPDIEHSVNYKSSSLKVDADIGYAFQLDGFAIKPYGAIGLTSTSEDLDTNSSWGNVYGGYSNLHVGMGVRAQLDMGMYADFRYDLGTYDDIDTDYLSFTVGYRF</sequence>
<name>A0A9X2AUL7_9VIBR</name>
<dbReference type="RefSeq" id="WP_244355424.1">
    <property type="nucleotide sequence ID" value="NZ_JAJNNZ010000003.1"/>
</dbReference>
<comment type="caution">
    <text evidence="4">The sequence shown here is derived from an EMBL/GenBank/DDBJ whole genome shotgun (WGS) entry which is preliminary data.</text>
</comment>
<feature type="signal peptide" evidence="2">
    <location>
        <begin position="1"/>
        <end position="19"/>
    </location>
</feature>
<proteinExistence type="predicted"/>
<dbReference type="Gene3D" id="2.40.160.20">
    <property type="match status" value="1"/>
</dbReference>
<evidence type="ECO:0000256" key="2">
    <source>
        <dbReference type="SAM" id="SignalP"/>
    </source>
</evidence>
<feature type="domain" description="Outer membrane protein beta-barrel" evidence="3">
    <location>
        <begin position="7"/>
        <end position="183"/>
    </location>
</feature>
<evidence type="ECO:0000259" key="3">
    <source>
        <dbReference type="Pfam" id="PF13505"/>
    </source>
</evidence>
<dbReference type="Pfam" id="PF13505">
    <property type="entry name" value="OMP_b-brl"/>
    <property type="match status" value="1"/>
</dbReference>
<dbReference type="SUPFAM" id="SSF56925">
    <property type="entry name" value="OMPA-like"/>
    <property type="match status" value="1"/>
</dbReference>
<dbReference type="EMBL" id="JAJNNZ010000003">
    <property type="protein sequence ID" value="MCJ2376029.1"/>
    <property type="molecule type" value="Genomic_DNA"/>
</dbReference>
<reference evidence="4" key="1">
    <citation type="submission" date="2021-11" db="EMBL/GenBank/DDBJ databases">
        <title>Vibrio ZSDE26 sp. nov. and Vibrio ZSDZ34 sp. nov., isolated from coastal seawater in Qingdao.</title>
        <authorList>
            <person name="Zhang P."/>
        </authorList>
    </citation>
    <scope>NUCLEOTIDE SEQUENCE</scope>
    <source>
        <strain evidence="4">ZSDZ34</strain>
    </source>
</reference>
<dbReference type="AlphaFoldDB" id="A0A9X2AUL7"/>
<keyword evidence="5" id="KW-1185">Reference proteome</keyword>
<keyword evidence="1 2" id="KW-0732">Signal</keyword>
<feature type="chain" id="PRO_5040829720" evidence="2">
    <location>
        <begin position="20"/>
        <end position="183"/>
    </location>
</feature>
<organism evidence="4 5">
    <name type="scientific">Vibrio gelatinilyticus</name>
    <dbReference type="NCBI Taxonomy" id="2893468"/>
    <lineage>
        <taxon>Bacteria</taxon>
        <taxon>Pseudomonadati</taxon>
        <taxon>Pseudomonadota</taxon>
        <taxon>Gammaproteobacteria</taxon>
        <taxon>Vibrionales</taxon>
        <taxon>Vibrionaceae</taxon>
        <taxon>Vibrio</taxon>
    </lineage>
</organism>
<evidence type="ECO:0000256" key="1">
    <source>
        <dbReference type="ARBA" id="ARBA00022729"/>
    </source>
</evidence>
<evidence type="ECO:0000313" key="4">
    <source>
        <dbReference type="EMBL" id="MCJ2376029.1"/>
    </source>
</evidence>
<dbReference type="InterPro" id="IPR027385">
    <property type="entry name" value="Beta-barrel_OMP"/>
</dbReference>
<dbReference type="Proteomes" id="UP001139488">
    <property type="component" value="Unassembled WGS sequence"/>
</dbReference>
<accession>A0A9X2AUL7</accession>
<gene>
    <name evidence="4" type="ORF">LNL84_04195</name>
</gene>
<protein>
    <submittedName>
        <fullName evidence="4">Porin family protein</fullName>
    </submittedName>
</protein>